<dbReference type="InterPro" id="IPR036318">
    <property type="entry name" value="FAD-bd_PCMH-like_sf"/>
</dbReference>
<sequence length="236" mass="24754">MTTQHSHDTRPDRDPSSRLRDDEIGRLLRAAADVRDATPADHVGLVPPRWVARPSDTAGVAALMRVAHEHGLAVVARGAGTKQDWAAPPRALDLVIETTGLAEVIEYAPDDLVLRVGAGVRLETIEDLLAENGQRLGIDPARRGTIGGAVATAATGPMRLTHGSVRDLVLGVTFVRADGTIAKAGGKVVKNVAGYDLGKLLTGAFGTLGIITELALRLHPRAEATRWIGAPSMSAG</sequence>
<dbReference type="InterPro" id="IPR016166">
    <property type="entry name" value="FAD-bd_PCMH"/>
</dbReference>
<accession>A0ABQ6IK98</accession>
<evidence type="ECO:0000256" key="1">
    <source>
        <dbReference type="SAM" id="MobiDB-lite"/>
    </source>
</evidence>
<protein>
    <recommendedName>
        <fullName evidence="2">FAD-binding PCMH-type domain-containing protein</fullName>
    </recommendedName>
</protein>
<dbReference type="PANTHER" id="PTHR11748:SF103">
    <property type="entry name" value="GLYCOLATE OXIDASE SUBUNIT GLCE"/>
    <property type="match status" value="1"/>
</dbReference>
<dbReference type="EMBL" id="BSUO01000001">
    <property type="protein sequence ID" value="GMA38171.1"/>
    <property type="molecule type" value="Genomic_DNA"/>
</dbReference>
<proteinExistence type="predicted"/>
<feature type="domain" description="FAD-binding PCMH-type" evidence="2">
    <location>
        <begin position="43"/>
        <end position="221"/>
    </location>
</feature>
<keyword evidence="4" id="KW-1185">Reference proteome</keyword>
<dbReference type="SUPFAM" id="SSF56176">
    <property type="entry name" value="FAD-binding/transporter-associated domain-like"/>
    <property type="match status" value="1"/>
</dbReference>
<dbReference type="PANTHER" id="PTHR11748">
    <property type="entry name" value="D-LACTATE DEHYDROGENASE"/>
    <property type="match status" value="1"/>
</dbReference>
<dbReference type="PROSITE" id="PS51387">
    <property type="entry name" value="FAD_PCMH"/>
    <property type="match status" value="1"/>
</dbReference>
<dbReference type="InterPro" id="IPR006094">
    <property type="entry name" value="Oxid_FAD_bind_N"/>
</dbReference>
<gene>
    <name evidence="3" type="ORF">GCM10025883_02160</name>
</gene>
<feature type="region of interest" description="Disordered" evidence="1">
    <location>
        <begin position="1"/>
        <end position="21"/>
    </location>
</feature>
<evidence type="ECO:0000259" key="2">
    <source>
        <dbReference type="PROSITE" id="PS51387"/>
    </source>
</evidence>
<dbReference type="RefSeq" id="WP_284302274.1">
    <property type="nucleotide sequence ID" value="NZ_BSUO01000001.1"/>
</dbReference>
<reference evidence="4" key="1">
    <citation type="journal article" date="2019" name="Int. J. Syst. Evol. Microbiol.">
        <title>The Global Catalogue of Microorganisms (GCM) 10K type strain sequencing project: providing services to taxonomists for standard genome sequencing and annotation.</title>
        <authorList>
            <consortium name="The Broad Institute Genomics Platform"/>
            <consortium name="The Broad Institute Genome Sequencing Center for Infectious Disease"/>
            <person name="Wu L."/>
            <person name="Ma J."/>
        </authorList>
    </citation>
    <scope>NUCLEOTIDE SEQUENCE [LARGE SCALE GENOMIC DNA]</scope>
    <source>
        <strain evidence="4">NBRC 113072</strain>
    </source>
</reference>
<organism evidence="3 4">
    <name type="scientific">Mobilicoccus caccae</name>
    <dbReference type="NCBI Taxonomy" id="1859295"/>
    <lineage>
        <taxon>Bacteria</taxon>
        <taxon>Bacillati</taxon>
        <taxon>Actinomycetota</taxon>
        <taxon>Actinomycetes</taxon>
        <taxon>Micrococcales</taxon>
        <taxon>Dermatophilaceae</taxon>
        <taxon>Mobilicoccus</taxon>
    </lineage>
</organism>
<dbReference type="InterPro" id="IPR016169">
    <property type="entry name" value="FAD-bd_PCMH_sub2"/>
</dbReference>
<name>A0ABQ6IK98_9MICO</name>
<evidence type="ECO:0000313" key="3">
    <source>
        <dbReference type="EMBL" id="GMA38171.1"/>
    </source>
</evidence>
<dbReference type="Proteomes" id="UP001157126">
    <property type="component" value="Unassembled WGS sequence"/>
</dbReference>
<evidence type="ECO:0000313" key="4">
    <source>
        <dbReference type="Proteomes" id="UP001157126"/>
    </source>
</evidence>
<comment type="caution">
    <text evidence="3">The sequence shown here is derived from an EMBL/GenBank/DDBJ whole genome shotgun (WGS) entry which is preliminary data.</text>
</comment>
<dbReference type="Pfam" id="PF01565">
    <property type="entry name" value="FAD_binding_4"/>
    <property type="match status" value="1"/>
</dbReference>
<dbReference type="Gene3D" id="3.30.465.10">
    <property type="match status" value="1"/>
</dbReference>